<evidence type="ECO:0000259" key="1">
    <source>
        <dbReference type="Pfam" id="PF01593"/>
    </source>
</evidence>
<protein>
    <recommendedName>
        <fullName evidence="1">Amine oxidase domain-containing protein</fullName>
    </recommendedName>
</protein>
<dbReference type="PANTHER" id="PTHR10742:SF410">
    <property type="entry name" value="LYSINE-SPECIFIC HISTONE DEMETHYLASE 2"/>
    <property type="match status" value="1"/>
</dbReference>
<name>A5E410_LODEL</name>
<dbReference type="HOGENOM" id="CLU_004498_10_1_1"/>
<dbReference type="InterPro" id="IPR050281">
    <property type="entry name" value="Flavin_monoamine_oxidase"/>
</dbReference>
<reference evidence="2 3" key="1">
    <citation type="journal article" date="2009" name="Nature">
        <title>Evolution of pathogenicity and sexual reproduction in eight Candida genomes.</title>
        <authorList>
            <person name="Butler G."/>
            <person name="Rasmussen M.D."/>
            <person name="Lin M.F."/>
            <person name="Santos M.A."/>
            <person name="Sakthikumar S."/>
            <person name="Munro C.A."/>
            <person name="Rheinbay E."/>
            <person name="Grabherr M."/>
            <person name="Forche A."/>
            <person name="Reedy J.L."/>
            <person name="Agrafioti I."/>
            <person name="Arnaud M.B."/>
            <person name="Bates S."/>
            <person name="Brown A.J."/>
            <person name="Brunke S."/>
            <person name="Costanzo M.C."/>
            <person name="Fitzpatrick D.A."/>
            <person name="de Groot P.W."/>
            <person name="Harris D."/>
            <person name="Hoyer L.L."/>
            <person name="Hube B."/>
            <person name="Klis F.M."/>
            <person name="Kodira C."/>
            <person name="Lennard N."/>
            <person name="Logue M.E."/>
            <person name="Martin R."/>
            <person name="Neiman A.M."/>
            <person name="Nikolaou E."/>
            <person name="Quail M.A."/>
            <person name="Quinn J."/>
            <person name="Santos M.C."/>
            <person name="Schmitzberger F.F."/>
            <person name="Sherlock G."/>
            <person name="Shah P."/>
            <person name="Silverstein K.A."/>
            <person name="Skrzypek M.S."/>
            <person name="Soll D."/>
            <person name="Staggs R."/>
            <person name="Stansfield I."/>
            <person name="Stumpf M.P."/>
            <person name="Sudbery P.E."/>
            <person name="Srikantha T."/>
            <person name="Zeng Q."/>
            <person name="Berman J."/>
            <person name="Berriman M."/>
            <person name="Heitman J."/>
            <person name="Gow N.A."/>
            <person name="Lorenz M.C."/>
            <person name="Birren B.W."/>
            <person name="Kellis M."/>
            <person name="Cuomo C.A."/>
        </authorList>
    </citation>
    <scope>NUCLEOTIDE SEQUENCE [LARGE SCALE GENOMIC DNA]</scope>
    <source>
        <strain evidence="3">ATCC 11503 / BCRC 21390 / CBS 2605 / JCM 1781 / NBRC 1676 / NRRL YB-4239</strain>
    </source>
</reference>
<dbReference type="STRING" id="379508.A5E410"/>
<dbReference type="SUPFAM" id="SSF54373">
    <property type="entry name" value="FAD-linked reductases, C-terminal domain"/>
    <property type="match status" value="1"/>
</dbReference>
<evidence type="ECO:0000313" key="2">
    <source>
        <dbReference type="EMBL" id="EDK46168.1"/>
    </source>
</evidence>
<dbReference type="eggNOG" id="KOG0029">
    <property type="taxonomic scope" value="Eukaryota"/>
</dbReference>
<dbReference type="Pfam" id="PF01593">
    <property type="entry name" value="Amino_oxidase"/>
    <property type="match status" value="1"/>
</dbReference>
<dbReference type="InterPro" id="IPR002937">
    <property type="entry name" value="Amino_oxidase"/>
</dbReference>
<dbReference type="AlphaFoldDB" id="A5E410"/>
<dbReference type="PANTHER" id="PTHR10742">
    <property type="entry name" value="FLAVIN MONOAMINE OXIDASE"/>
    <property type="match status" value="1"/>
</dbReference>
<dbReference type="KEGG" id="lel:PVL30_004070"/>
<organism evidence="2 3">
    <name type="scientific">Lodderomyces elongisporus (strain ATCC 11503 / CBS 2605 / JCM 1781 / NBRC 1676 / NRRL YB-4239)</name>
    <name type="common">Yeast</name>
    <name type="synonym">Saccharomyces elongisporus</name>
    <dbReference type="NCBI Taxonomy" id="379508"/>
    <lineage>
        <taxon>Eukaryota</taxon>
        <taxon>Fungi</taxon>
        <taxon>Dikarya</taxon>
        <taxon>Ascomycota</taxon>
        <taxon>Saccharomycotina</taxon>
        <taxon>Pichiomycetes</taxon>
        <taxon>Debaryomycetaceae</taxon>
        <taxon>Candida/Lodderomyces clade</taxon>
        <taxon>Lodderomyces</taxon>
    </lineage>
</organism>
<dbReference type="InterPro" id="IPR036188">
    <property type="entry name" value="FAD/NAD-bd_sf"/>
</dbReference>
<dbReference type="GO" id="GO:0016491">
    <property type="term" value="F:oxidoreductase activity"/>
    <property type="evidence" value="ECO:0007669"/>
    <property type="project" value="InterPro"/>
</dbReference>
<dbReference type="Gene3D" id="3.50.50.60">
    <property type="entry name" value="FAD/NAD(P)-binding domain"/>
    <property type="match status" value="1"/>
</dbReference>
<dbReference type="OMA" id="RAVVKCC"/>
<dbReference type="InParanoid" id="A5E410"/>
<proteinExistence type="predicted"/>
<dbReference type="Proteomes" id="UP000001996">
    <property type="component" value="Unassembled WGS sequence"/>
</dbReference>
<keyword evidence="3" id="KW-1185">Reference proteome</keyword>
<dbReference type="GeneID" id="5231612"/>
<dbReference type="OrthoDB" id="5046242at2759"/>
<dbReference type="EMBL" id="CH981529">
    <property type="protein sequence ID" value="EDK46168.1"/>
    <property type="molecule type" value="Genomic_DNA"/>
</dbReference>
<feature type="domain" description="Amine oxidase" evidence="1">
    <location>
        <begin position="13"/>
        <end position="473"/>
    </location>
</feature>
<evidence type="ECO:0000313" key="3">
    <source>
        <dbReference type="Proteomes" id="UP000001996"/>
    </source>
</evidence>
<sequence length="488" mass="55236">MEHKSVIIIGGGMSGIKTAIDLFHGGVEDTLILEARSRLGGRILSKESPSNNGVVYDLGASWFHDGLKNPLFEKSKKLGNIDYYFDDGKSAFYSATEDGIVESWKFDAVVDEFYTYSALTYESDPDKQDMSIKDMWKEYSSQFNDRLNENQRKHAPAVIRMWTELWLGESWDQLSAKLSLERNSMHHLGRNIFIKSGYTKVLENELNELPKSYRKASIKLEAQVKKIDFSDPKRIKLQLSNGGKEYSCDYLVVTVPQTVLAITEKDDPQYIEWTPKVPTPISELIKDLKFSSLGKVVLEFDECFWPKDFDRFYALTTNFPKVDVNDNGCSETIIEAWDFPALFLNFQAIHNVPALVILTQRPLSGYIEELLQRGHSDKVWHIYKPILEKIAKNSQIPAPTNILCSPWNGEKYSRGSYGTSLVGAEDSAAIVEKFQQGFQNRIRFAGTETMGDTSSGCVHGAWYSGQREAKAILKSMSSGEKEVLAESR</sequence>
<dbReference type="FunCoup" id="A5E410">
    <property type="interactions" value="360"/>
</dbReference>
<dbReference type="Gene3D" id="3.90.660.10">
    <property type="match status" value="1"/>
</dbReference>
<dbReference type="VEuPathDB" id="FungiDB:LELG_04349"/>
<gene>
    <name evidence="2" type="ORF">LELG_04349</name>
</gene>
<accession>A5E410</accession>
<dbReference type="SUPFAM" id="SSF51905">
    <property type="entry name" value="FAD/NAD(P)-binding domain"/>
    <property type="match status" value="1"/>
</dbReference>